<keyword evidence="2" id="KW-1185">Reference proteome</keyword>
<evidence type="ECO:0000313" key="1">
    <source>
        <dbReference type="EMBL" id="KAJ8366714.1"/>
    </source>
</evidence>
<gene>
    <name evidence="1" type="ORF">AAFF_G00345050</name>
</gene>
<accession>A0AAD7VZT9</accession>
<dbReference type="Proteomes" id="UP001221898">
    <property type="component" value="Unassembled WGS sequence"/>
</dbReference>
<comment type="caution">
    <text evidence="1">The sequence shown here is derived from an EMBL/GenBank/DDBJ whole genome shotgun (WGS) entry which is preliminary data.</text>
</comment>
<organism evidence="1 2">
    <name type="scientific">Aldrovandia affinis</name>
    <dbReference type="NCBI Taxonomy" id="143900"/>
    <lineage>
        <taxon>Eukaryota</taxon>
        <taxon>Metazoa</taxon>
        <taxon>Chordata</taxon>
        <taxon>Craniata</taxon>
        <taxon>Vertebrata</taxon>
        <taxon>Euteleostomi</taxon>
        <taxon>Actinopterygii</taxon>
        <taxon>Neopterygii</taxon>
        <taxon>Teleostei</taxon>
        <taxon>Notacanthiformes</taxon>
        <taxon>Halosauridae</taxon>
        <taxon>Aldrovandia</taxon>
    </lineage>
</organism>
<evidence type="ECO:0000313" key="2">
    <source>
        <dbReference type="Proteomes" id="UP001221898"/>
    </source>
</evidence>
<proteinExistence type="predicted"/>
<reference evidence="1" key="1">
    <citation type="journal article" date="2023" name="Science">
        <title>Genome structures resolve the early diversification of teleost fishes.</title>
        <authorList>
            <person name="Parey E."/>
            <person name="Louis A."/>
            <person name="Montfort J."/>
            <person name="Bouchez O."/>
            <person name="Roques C."/>
            <person name="Iampietro C."/>
            <person name="Lluch J."/>
            <person name="Castinel A."/>
            <person name="Donnadieu C."/>
            <person name="Desvignes T."/>
            <person name="Floi Bucao C."/>
            <person name="Jouanno E."/>
            <person name="Wen M."/>
            <person name="Mejri S."/>
            <person name="Dirks R."/>
            <person name="Jansen H."/>
            <person name="Henkel C."/>
            <person name="Chen W.J."/>
            <person name="Zahm M."/>
            <person name="Cabau C."/>
            <person name="Klopp C."/>
            <person name="Thompson A.W."/>
            <person name="Robinson-Rechavi M."/>
            <person name="Braasch I."/>
            <person name="Lecointre G."/>
            <person name="Bobe J."/>
            <person name="Postlethwait J.H."/>
            <person name="Berthelot C."/>
            <person name="Roest Crollius H."/>
            <person name="Guiguen Y."/>
        </authorList>
    </citation>
    <scope>NUCLEOTIDE SEQUENCE</scope>
    <source>
        <strain evidence="1">NC1722</strain>
    </source>
</reference>
<dbReference type="AlphaFoldDB" id="A0AAD7VZT9"/>
<sequence>MGLKPQLQTRQLKRSTGSIDPDLRIGFCASHTGSMMKGDGEPLDKSTAPAISDARNRGRTAACATRVQTHSGLMKILFSPGVTGDLLHLFHSYELLLARKLGQPSAMEAKPLGVTVTAK</sequence>
<dbReference type="EMBL" id="JAINUG010000553">
    <property type="protein sequence ID" value="KAJ8366714.1"/>
    <property type="molecule type" value="Genomic_DNA"/>
</dbReference>
<protein>
    <submittedName>
        <fullName evidence="1">Uncharacterized protein</fullName>
    </submittedName>
</protein>
<name>A0AAD7VZT9_9TELE</name>